<reference evidence="1 2" key="1">
    <citation type="journal article" date="2021" name="Int. J. Syst. Evol. Microbiol.">
        <title>Reticulibacter mediterranei gen. nov., sp. nov., within the new family Reticulibacteraceae fam. nov., and Ktedonospora formicarum gen. nov., sp. nov., Ktedonobacter robiniae sp. nov., Dictyobacter formicarum sp. nov. and Dictyobacter arantiisoli sp. nov., belonging to the class Ktedonobacteria.</title>
        <authorList>
            <person name="Yabe S."/>
            <person name="Zheng Y."/>
            <person name="Wang C.M."/>
            <person name="Sakai Y."/>
            <person name="Abe K."/>
            <person name="Yokota A."/>
            <person name="Donadio S."/>
            <person name="Cavaletti L."/>
            <person name="Monciardini P."/>
        </authorList>
    </citation>
    <scope>NUCLEOTIDE SEQUENCE [LARGE SCALE GENOMIC DNA]</scope>
    <source>
        <strain evidence="1 2">SOSP1-9</strain>
    </source>
</reference>
<accession>A0ABQ3VCL0</accession>
<dbReference type="Proteomes" id="UP000635565">
    <property type="component" value="Unassembled WGS sequence"/>
</dbReference>
<name>A0ABQ3VCL0_9CHLR</name>
<keyword evidence="2" id="KW-1185">Reference proteome</keyword>
<comment type="caution">
    <text evidence="1">The sequence shown here is derived from an EMBL/GenBank/DDBJ whole genome shotgun (WGS) entry which is preliminary data.</text>
</comment>
<evidence type="ECO:0000313" key="1">
    <source>
        <dbReference type="EMBL" id="GHO83524.1"/>
    </source>
</evidence>
<organism evidence="1 2">
    <name type="scientific">Dictyobacter formicarum</name>
    <dbReference type="NCBI Taxonomy" id="2778368"/>
    <lineage>
        <taxon>Bacteria</taxon>
        <taxon>Bacillati</taxon>
        <taxon>Chloroflexota</taxon>
        <taxon>Ktedonobacteria</taxon>
        <taxon>Ktedonobacterales</taxon>
        <taxon>Dictyobacteraceae</taxon>
        <taxon>Dictyobacter</taxon>
    </lineage>
</organism>
<evidence type="ECO:0000313" key="2">
    <source>
        <dbReference type="Proteomes" id="UP000635565"/>
    </source>
</evidence>
<protein>
    <submittedName>
        <fullName evidence="1">Uncharacterized protein</fullName>
    </submittedName>
</protein>
<gene>
    <name evidence="1" type="ORF">KSZ_15300</name>
</gene>
<sequence>MVHSCYINALKGGKDDNFKLYNYTLRSFWACVSDRGVGVRPEVSASYRYHHSPISPCDDAETGMLCALRQYRCHYVARSLIDGPLLHLPPVVFL</sequence>
<dbReference type="EMBL" id="BNJJ01000004">
    <property type="protein sequence ID" value="GHO83524.1"/>
    <property type="molecule type" value="Genomic_DNA"/>
</dbReference>
<proteinExistence type="predicted"/>